<dbReference type="EMBL" id="BLBS01000054">
    <property type="protein sequence ID" value="GET92198.1"/>
    <property type="molecule type" value="Genomic_DNA"/>
</dbReference>
<gene>
    <name evidence="5" type="ORF">LtaPh_3412000</name>
</gene>
<feature type="region of interest" description="Disordered" evidence="3">
    <location>
        <begin position="1"/>
        <end position="27"/>
    </location>
</feature>
<dbReference type="GO" id="GO:0016460">
    <property type="term" value="C:myosin II complex"/>
    <property type="evidence" value="ECO:0007669"/>
    <property type="project" value="TreeGrafter"/>
</dbReference>
<accession>A0A640KS33</accession>
<dbReference type="PANTHER" id="PTHR23048">
    <property type="entry name" value="MYOSIN LIGHT CHAIN 1, 3"/>
    <property type="match status" value="1"/>
</dbReference>
<feature type="compositionally biased region" description="Low complexity" evidence="3">
    <location>
        <begin position="197"/>
        <end position="215"/>
    </location>
</feature>
<dbReference type="CDD" id="cd00051">
    <property type="entry name" value="EFh"/>
    <property type="match status" value="1"/>
</dbReference>
<dbReference type="PROSITE" id="PS50222">
    <property type="entry name" value="EF_HAND_2"/>
    <property type="match status" value="2"/>
</dbReference>
<keyword evidence="2" id="KW-0106">Calcium</keyword>
<evidence type="ECO:0000256" key="1">
    <source>
        <dbReference type="ARBA" id="ARBA00022737"/>
    </source>
</evidence>
<dbReference type="InterPro" id="IPR002048">
    <property type="entry name" value="EF_hand_dom"/>
</dbReference>
<feature type="compositionally biased region" description="Polar residues" evidence="3">
    <location>
        <begin position="10"/>
        <end position="27"/>
    </location>
</feature>
<evidence type="ECO:0000259" key="4">
    <source>
        <dbReference type="PROSITE" id="PS50222"/>
    </source>
</evidence>
<feature type="compositionally biased region" description="Gly residues" evidence="3">
    <location>
        <begin position="230"/>
        <end position="239"/>
    </location>
</feature>
<dbReference type="VEuPathDB" id="TriTrypDB:LtaPh_3412000"/>
<dbReference type="Proteomes" id="UP000419144">
    <property type="component" value="Unassembled WGS sequence"/>
</dbReference>
<evidence type="ECO:0000313" key="5">
    <source>
        <dbReference type="EMBL" id="GET92198.1"/>
    </source>
</evidence>
<organism evidence="5 6">
    <name type="scientific">Leishmania tarentolae</name>
    <name type="common">Sauroleishmania tarentolae</name>
    <dbReference type="NCBI Taxonomy" id="5689"/>
    <lineage>
        <taxon>Eukaryota</taxon>
        <taxon>Discoba</taxon>
        <taxon>Euglenozoa</taxon>
        <taxon>Kinetoplastea</taxon>
        <taxon>Metakinetoplastina</taxon>
        <taxon>Trypanosomatida</taxon>
        <taxon>Trypanosomatidae</taxon>
        <taxon>Leishmaniinae</taxon>
        <taxon>Leishmania</taxon>
        <taxon>lizard Leishmania</taxon>
    </lineage>
</organism>
<evidence type="ECO:0000313" key="6">
    <source>
        <dbReference type="Proteomes" id="UP000419144"/>
    </source>
</evidence>
<protein>
    <recommendedName>
        <fullName evidence="4">EF-hand domain-containing protein</fullName>
    </recommendedName>
</protein>
<dbReference type="Pfam" id="PF13499">
    <property type="entry name" value="EF-hand_7"/>
    <property type="match status" value="1"/>
</dbReference>
<evidence type="ECO:0000256" key="3">
    <source>
        <dbReference type="SAM" id="MobiDB-lite"/>
    </source>
</evidence>
<feature type="domain" description="EF-hand" evidence="4">
    <location>
        <begin position="113"/>
        <end position="148"/>
    </location>
</feature>
<dbReference type="SUPFAM" id="SSF47473">
    <property type="entry name" value="EF-hand"/>
    <property type="match status" value="2"/>
</dbReference>
<dbReference type="InterPro" id="IPR011992">
    <property type="entry name" value="EF-hand-dom_pair"/>
</dbReference>
<feature type="compositionally biased region" description="Basic and acidic residues" evidence="3">
    <location>
        <begin position="75"/>
        <end position="89"/>
    </location>
</feature>
<sequence length="389" mass="40988">MYPLSLPSAVDTNATPRTSVVNTSTTSIAASPQERVRLHRSVKFDPTISDEVTAPLHSTELSLNTSFVQGGGSDADAREHYSGRGRGDEAAEGSVLYSGNVLQDQEEFPPFQLTREDVVAAFEFLDVNGSGLLTMGNLKHRLSAFYPHLTSKEYKFLVEDPSGSTGSGGTVSSVARLGSAVRRGGASDNCSGNPGGPSTLSPAPAASLARPSNLPFDDGGDTAPVDGALSGEGGAGGAAGSHTTNTRAGLDVDQLWNLINSFQQLQRTLGAAQAGQMEGQSAHNTRSTSTPTFNANFDAYLVSGHGNSGTRSADIGFDAVGEAFRIYDPHNTRYVEEEVLSSIMARVGFGDLTEEELAVLVSTADFDGDGRISLEDFRRLVNMKGRFKK</sequence>
<dbReference type="Gene3D" id="1.10.238.10">
    <property type="entry name" value="EF-hand"/>
    <property type="match status" value="1"/>
</dbReference>
<dbReference type="InterPro" id="IPR050230">
    <property type="entry name" value="CALM/Myosin/TropC-like"/>
</dbReference>
<dbReference type="AlphaFoldDB" id="A0A640KS33"/>
<comment type="caution">
    <text evidence="5">The sequence shown here is derived from an EMBL/GenBank/DDBJ whole genome shotgun (WGS) entry which is preliminary data.</text>
</comment>
<dbReference type="OrthoDB" id="26525at2759"/>
<feature type="domain" description="EF-hand" evidence="4">
    <location>
        <begin position="352"/>
        <end position="387"/>
    </location>
</feature>
<dbReference type="SMART" id="SM00054">
    <property type="entry name" value="EFh"/>
    <property type="match status" value="3"/>
</dbReference>
<dbReference type="GO" id="GO:0005509">
    <property type="term" value="F:calcium ion binding"/>
    <property type="evidence" value="ECO:0007669"/>
    <property type="project" value="InterPro"/>
</dbReference>
<proteinExistence type="predicted"/>
<name>A0A640KS33_LEITA</name>
<dbReference type="PROSITE" id="PS00018">
    <property type="entry name" value="EF_HAND_1"/>
    <property type="match status" value="1"/>
</dbReference>
<feature type="region of interest" description="Disordered" evidence="3">
    <location>
        <begin position="67"/>
        <end position="92"/>
    </location>
</feature>
<dbReference type="PANTHER" id="PTHR23048:SF0">
    <property type="entry name" value="CALMODULIN LIKE 3"/>
    <property type="match status" value="1"/>
</dbReference>
<keyword evidence="1" id="KW-0677">Repeat</keyword>
<reference evidence="5" key="1">
    <citation type="submission" date="2019-11" db="EMBL/GenBank/DDBJ databases">
        <title>Leishmania tarentolae CDS.</title>
        <authorList>
            <person name="Goto Y."/>
            <person name="Yamagishi J."/>
        </authorList>
    </citation>
    <scope>NUCLEOTIDE SEQUENCE [LARGE SCALE GENOMIC DNA]</scope>
    <source>
        <strain evidence="5">Parrot Tar II</strain>
    </source>
</reference>
<dbReference type="InterPro" id="IPR018247">
    <property type="entry name" value="EF_Hand_1_Ca_BS"/>
</dbReference>
<evidence type="ECO:0000256" key="2">
    <source>
        <dbReference type="ARBA" id="ARBA00022837"/>
    </source>
</evidence>
<keyword evidence="6" id="KW-1185">Reference proteome</keyword>
<feature type="region of interest" description="Disordered" evidence="3">
    <location>
        <begin position="182"/>
        <end position="242"/>
    </location>
</feature>